<dbReference type="EMBL" id="JAFJYH010000039">
    <property type="protein sequence ID" value="KAG4423084.1"/>
    <property type="molecule type" value="Genomic_DNA"/>
</dbReference>
<evidence type="ECO:0000313" key="2">
    <source>
        <dbReference type="EMBL" id="KAG4423084.1"/>
    </source>
</evidence>
<evidence type="ECO:0000259" key="1">
    <source>
        <dbReference type="Pfam" id="PF25053"/>
    </source>
</evidence>
<comment type="caution">
    <text evidence="2">The sequence shown here is derived from an EMBL/GenBank/DDBJ whole genome shotgun (WGS) entry which is preliminary data.</text>
</comment>
<accession>A0A8H8BTE7</accession>
<dbReference type="Pfam" id="PF25053">
    <property type="entry name" value="DUF7791"/>
    <property type="match status" value="1"/>
</dbReference>
<dbReference type="PANTHER" id="PTHR10039">
    <property type="entry name" value="AMELOGENIN"/>
    <property type="match status" value="1"/>
</dbReference>
<evidence type="ECO:0000313" key="3">
    <source>
        <dbReference type="Proteomes" id="UP000664132"/>
    </source>
</evidence>
<dbReference type="Proteomes" id="UP000664132">
    <property type="component" value="Unassembled WGS sequence"/>
</dbReference>
<dbReference type="PANTHER" id="PTHR10039:SF5">
    <property type="entry name" value="NACHT DOMAIN-CONTAINING PROTEIN"/>
    <property type="match status" value="1"/>
</dbReference>
<sequence length="405" mass="46740">MYFPSSGEPVDNAYPQQKMYLHNLTLSDIRKVARDRVKRHASFQRMVAEKETECNKLLDRITQKAEGVFLWLTLILNIRYQGLIDDDTLSDSWEKIKFYPDDLDEFIQQIVKSIPPKNRKLAYRTFAIASTVSRYDENLLLLNYSFLKDYTSNKDFALAIPKDRVLSSDDLATRLARTQKRLVAHCKELLQFIHNWYEPSAPTVSFMHRSFRVTFEQDQIKVNMAEHLKDFDVLDAILQTTHAVFKLSPMYEIGNTTRAPLRETTHLVPVLKVIKGVESRCPTATYKSLDSIAATLLNRQGLVGKSFQHTEWARINIDSWCFPTIYDRPFVSSLVHHATLPGLSSYRDWTLMKLTDFEQRGKASTELLSCYIHSGLEHDLQDLSFGSAVWIDSLFRDGLSANCPR</sequence>
<dbReference type="InterPro" id="IPR056693">
    <property type="entry name" value="DUF7791"/>
</dbReference>
<name>A0A8H8BTE7_9HELO</name>
<keyword evidence="3" id="KW-1185">Reference proteome</keyword>
<feature type="domain" description="DUF7791" evidence="1">
    <location>
        <begin position="113"/>
        <end position="240"/>
    </location>
</feature>
<gene>
    <name evidence="2" type="ORF">IFR04_003721</name>
</gene>
<dbReference type="OrthoDB" id="443402at2759"/>
<proteinExistence type="predicted"/>
<protein>
    <recommendedName>
        <fullName evidence="1">DUF7791 domain-containing protein</fullName>
    </recommendedName>
</protein>
<organism evidence="2 3">
    <name type="scientific">Cadophora malorum</name>
    <dbReference type="NCBI Taxonomy" id="108018"/>
    <lineage>
        <taxon>Eukaryota</taxon>
        <taxon>Fungi</taxon>
        <taxon>Dikarya</taxon>
        <taxon>Ascomycota</taxon>
        <taxon>Pezizomycotina</taxon>
        <taxon>Leotiomycetes</taxon>
        <taxon>Helotiales</taxon>
        <taxon>Ploettnerulaceae</taxon>
        <taxon>Cadophora</taxon>
    </lineage>
</organism>
<dbReference type="AlphaFoldDB" id="A0A8H8BTE7"/>
<reference evidence="2" key="1">
    <citation type="submission" date="2021-02" db="EMBL/GenBank/DDBJ databases">
        <title>Genome sequence Cadophora malorum strain M34.</title>
        <authorList>
            <person name="Stefanovic E."/>
            <person name="Vu D."/>
            <person name="Scully C."/>
            <person name="Dijksterhuis J."/>
            <person name="Roader J."/>
            <person name="Houbraken J."/>
        </authorList>
    </citation>
    <scope>NUCLEOTIDE SEQUENCE</scope>
    <source>
        <strain evidence="2">M34</strain>
    </source>
</reference>